<organism evidence="9 11">
    <name type="scientific">Williamsoniiplasma luminosum</name>
    <dbReference type="NCBI Taxonomy" id="214888"/>
    <lineage>
        <taxon>Bacteria</taxon>
        <taxon>Bacillati</taxon>
        <taxon>Mycoplasmatota</taxon>
        <taxon>Mollicutes</taxon>
        <taxon>Entomoplasmatales</taxon>
        <taxon>Williamsoniiplasma</taxon>
    </lineage>
</organism>
<dbReference type="RefSeq" id="WP_025734054.1">
    <property type="nucleotide sequence ID" value="NZ_CP024963.1"/>
</dbReference>
<evidence type="ECO:0000313" key="11">
    <source>
        <dbReference type="Proteomes" id="UP000232063"/>
    </source>
</evidence>
<evidence type="ECO:0000256" key="2">
    <source>
        <dbReference type="ARBA" id="ARBA00022438"/>
    </source>
</evidence>
<keyword evidence="2 6" id="KW-0031">Aminopeptidase</keyword>
<evidence type="ECO:0000313" key="12">
    <source>
        <dbReference type="Proteomes" id="UP000239250"/>
    </source>
</evidence>
<feature type="binding site" evidence="6">
    <location>
        <position position="105"/>
    </location>
    <ligand>
        <name>a divalent metal cation</name>
        <dbReference type="ChEBI" id="CHEBI:60240"/>
        <label>2</label>
        <note>catalytic</note>
    </ligand>
</feature>
<dbReference type="InterPro" id="IPR036005">
    <property type="entry name" value="Creatinase/aminopeptidase-like"/>
</dbReference>
<dbReference type="InterPro" id="IPR002467">
    <property type="entry name" value="Pept_M24A_MAP1"/>
</dbReference>
<dbReference type="GO" id="GO:0004239">
    <property type="term" value="F:initiator methionyl aminopeptidase activity"/>
    <property type="evidence" value="ECO:0007669"/>
    <property type="project" value="UniProtKB-UniRule"/>
</dbReference>
<dbReference type="Pfam" id="PF00557">
    <property type="entry name" value="Peptidase_M24"/>
    <property type="match status" value="1"/>
</dbReference>
<keyword evidence="4 6" id="KW-0479">Metal-binding</keyword>
<evidence type="ECO:0000259" key="8">
    <source>
        <dbReference type="Pfam" id="PF00557"/>
    </source>
</evidence>
<feature type="binding site" evidence="6">
    <location>
        <position position="105"/>
    </location>
    <ligand>
        <name>a divalent metal cation</name>
        <dbReference type="ChEBI" id="CHEBI:60240"/>
        <label>1</label>
    </ligand>
</feature>
<feature type="binding site" evidence="6">
    <location>
        <position position="94"/>
    </location>
    <ligand>
        <name>a divalent metal cation</name>
        <dbReference type="ChEBI" id="CHEBI:60240"/>
        <label>1</label>
    </ligand>
</feature>
<keyword evidence="5 6" id="KW-0378">Hydrolase</keyword>
<dbReference type="GO" id="GO:0070006">
    <property type="term" value="F:metalloaminopeptidase activity"/>
    <property type="evidence" value="ECO:0007669"/>
    <property type="project" value="UniProtKB-UniRule"/>
</dbReference>
<keyword evidence="3 6" id="KW-0645">Protease</keyword>
<dbReference type="CDD" id="cd01086">
    <property type="entry name" value="MetAP1"/>
    <property type="match status" value="1"/>
</dbReference>
<comment type="cofactor">
    <cofactor evidence="6">
        <name>Co(2+)</name>
        <dbReference type="ChEBI" id="CHEBI:48828"/>
    </cofactor>
    <cofactor evidence="6">
        <name>Zn(2+)</name>
        <dbReference type="ChEBI" id="CHEBI:29105"/>
    </cofactor>
    <cofactor evidence="6">
        <name>Mn(2+)</name>
        <dbReference type="ChEBI" id="CHEBI:29035"/>
    </cofactor>
    <cofactor evidence="6">
        <name>Fe(2+)</name>
        <dbReference type="ChEBI" id="CHEBI:29033"/>
    </cofactor>
    <text evidence="6">Binds 2 divalent metal cations per subunit. Has a high-affinity and a low affinity metal-binding site. The true nature of the physiological cofactor is under debate. The enzyme is active with cobalt, zinc, manganese or divalent iron ions. Most likely, methionine aminopeptidases function as mononuclear Fe(2+)-metalloproteases under physiological conditions, and the catalytically relevant metal-binding site has been assigned to the histidine-containing high-affinity site.</text>
</comment>
<reference evidence="9 11" key="1">
    <citation type="submission" date="2017-11" db="EMBL/GenBank/DDBJ databases">
        <title>Genome sequence of Entomoplasma luminosum PIMN-1 (ATCC 49195).</title>
        <authorList>
            <person name="Lo W.-S."/>
            <person name="Gasparich G.E."/>
            <person name="Kuo C.-H."/>
        </authorList>
    </citation>
    <scope>NUCLEOTIDE SEQUENCE [LARGE SCALE GENOMIC DNA]</scope>
    <source>
        <strain evidence="9 11">PIMN-1</strain>
    </source>
</reference>
<dbReference type="PROSITE" id="PS00680">
    <property type="entry name" value="MAP_1"/>
    <property type="match status" value="1"/>
</dbReference>
<dbReference type="GO" id="GO:0006508">
    <property type="term" value="P:proteolysis"/>
    <property type="evidence" value="ECO:0007669"/>
    <property type="project" value="UniProtKB-KW"/>
</dbReference>
<proteinExistence type="inferred from homology"/>
<dbReference type="EMBL" id="CP027019">
    <property type="protein sequence ID" value="AVP49689.1"/>
    <property type="molecule type" value="Genomic_DNA"/>
</dbReference>
<feature type="binding site" evidence="6">
    <location>
        <position position="176"/>
    </location>
    <ligand>
        <name>substrate</name>
    </ligand>
</feature>
<dbReference type="GO" id="GO:0005829">
    <property type="term" value="C:cytosol"/>
    <property type="evidence" value="ECO:0007669"/>
    <property type="project" value="TreeGrafter"/>
</dbReference>
<dbReference type="EC" id="3.4.11.18" evidence="6 7"/>
<feature type="binding site" evidence="6">
    <location>
        <position position="202"/>
    </location>
    <ligand>
        <name>a divalent metal cation</name>
        <dbReference type="ChEBI" id="CHEBI:60240"/>
        <label>2</label>
        <note>catalytic</note>
    </ligand>
</feature>
<feature type="binding site" evidence="6">
    <location>
        <position position="233"/>
    </location>
    <ligand>
        <name>a divalent metal cation</name>
        <dbReference type="ChEBI" id="CHEBI:60240"/>
        <label>1</label>
    </ligand>
</feature>
<dbReference type="SUPFAM" id="SSF55920">
    <property type="entry name" value="Creatinase/aminopeptidase"/>
    <property type="match status" value="1"/>
</dbReference>
<feature type="binding site" evidence="6">
    <location>
        <position position="77"/>
    </location>
    <ligand>
        <name>substrate</name>
    </ligand>
</feature>
<name>A0A2K8NT53_9MOLU</name>
<evidence type="ECO:0000313" key="10">
    <source>
        <dbReference type="EMBL" id="AVP49689.1"/>
    </source>
</evidence>
<dbReference type="GO" id="GO:0046872">
    <property type="term" value="F:metal ion binding"/>
    <property type="evidence" value="ECO:0007669"/>
    <property type="project" value="UniProtKB-UniRule"/>
</dbReference>
<evidence type="ECO:0000256" key="6">
    <source>
        <dbReference type="HAMAP-Rule" id="MF_01974"/>
    </source>
</evidence>
<dbReference type="PANTHER" id="PTHR43330">
    <property type="entry name" value="METHIONINE AMINOPEPTIDASE"/>
    <property type="match status" value="1"/>
</dbReference>
<comment type="function">
    <text evidence="1 6">Removes the N-terminal methionine from nascent proteins. The N-terminal methionine is often cleaved when the second residue in the primary sequence is small and uncharged (Met-Ala-, Cys, Gly, Pro, Ser, Thr, or Val). Requires deformylation of the N(alpha)-formylated initiator methionine before it can be hydrolyzed.</text>
</comment>
<dbReference type="EMBL" id="CP024963">
    <property type="protein sequence ID" value="ATZ17025.1"/>
    <property type="molecule type" value="Genomic_DNA"/>
</dbReference>
<reference evidence="12" key="3">
    <citation type="submission" date="2018-02" db="EMBL/GenBank/DDBJ databases">
        <title>Firefly genomes illuminate parallel origins of bioluminescence in beetles.</title>
        <authorList>
            <person name="Fallon T.R."/>
            <person name="Lower S.E.S."/>
            <person name="Behringer M."/>
            <person name="Weng J.-K."/>
        </authorList>
    </citation>
    <scope>NUCLEOTIDE SEQUENCE [LARGE SCALE GENOMIC DNA]</scope>
</reference>
<dbReference type="NCBIfam" id="TIGR00500">
    <property type="entry name" value="met_pdase_I"/>
    <property type="match status" value="1"/>
</dbReference>
<dbReference type="HAMAP" id="MF_01974">
    <property type="entry name" value="MetAP_1"/>
    <property type="match status" value="1"/>
</dbReference>
<comment type="similarity">
    <text evidence="6">Belongs to the peptidase M24A family. Methionine aminopeptidase type 1 subfamily.</text>
</comment>
<dbReference type="Proteomes" id="UP000232063">
    <property type="component" value="Chromosome"/>
</dbReference>
<protein>
    <recommendedName>
        <fullName evidence="6 7">Methionine aminopeptidase</fullName>
        <shortName evidence="6">MAP</shortName>
        <shortName evidence="6">MetAP</shortName>
        <ecNumber evidence="6 7">3.4.11.18</ecNumber>
    </recommendedName>
    <alternativeName>
        <fullName evidence="6">Peptidase M</fullName>
    </alternativeName>
</protein>
<sequence>MVTIKNTSEIAKMRIAGQVLAQAIEMLKSMLKPGVNCLDLDQAFADFIKAKDCTSNFLGYYGYPKNICISINDQLIHGIPQDRIIESGDIVSVDSGCVYQGYHADSAFTMQVGTPKAQKNAILIWATEKSLDLVIQMLKPGVRIGDIGSTIQTYIEGFGFHLPRDYTGHGIGTAMHEDPYIPNYGTPGTGLRLQQGMVIAVEPMVQIGTNKTIVADDKWTVFSADHSMTAHFEHTILITSDGCEVLTKLER</sequence>
<evidence type="ECO:0000256" key="1">
    <source>
        <dbReference type="ARBA" id="ARBA00002521"/>
    </source>
</evidence>
<comment type="subunit">
    <text evidence="6">Monomer.</text>
</comment>
<keyword evidence="11" id="KW-1185">Reference proteome</keyword>
<feature type="domain" description="Peptidase M24" evidence="8">
    <location>
        <begin position="12"/>
        <end position="239"/>
    </location>
</feature>
<dbReference type="Proteomes" id="UP000239250">
    <property type="component" value="Chromosome"/>
</dbReference>
<accession>A0A2K8NT53</accession>
<evidence type="ECO:0000256" key="5">
    <source>
        <dbReference type="ARBA" id="ARBA00022801"/>
    </source>
</evidence>
<dbReference type="AlphaFoldDB" id="A0A2K8NT53"/>
<reference evidence="10" key="2">
    <citation type="journal article" date="2018" name="Elife">
        <title>Firefly genomes illuminate parallel origins of bioluminescence in beetles.</title>
        <authorList>
            <person name="Fallon T.R."/>
            <person name="Lower S.E."/>
            <person name="Chang C.H."/>
            <person name="Bessho-Uehara M."/>
            <person name="Martin G.J."/>
            <person name="Bewick A.J."/>
            <person name="Behringer M."/>
            <person name="Debat H.J."/>
            <person name="Wong I."/>
            <person name="Day J.C."/>
            <person name="Suvorov A."/>
            <person name="Silva C.J."/>
            <person name="Stanger-Hall K.F."/>
            <person name="Hall D.W."/>
            <person name="Schmitz R.J."/>
            <person name="Nelson D.R."/>
            <person name="Lewis S.M."/>
            <person name="Shigenobu S."/>
            <person name="Bybee S.M."/>
            <person name="Larracuente A.M."/>
            <person name="Oba Y."/>
            <person name="Weng J.K."/>
        </authorList>
    </citation>
    <scope>NUCLEOTIDE SEQUENCE</scope>
    <source>
        <strain evidence="10">NJ-2016</strain>
    </source>
</reference>
<dbReference type="InterPro" id="IPR000994">
    <property type="entry name" value="Pept_M24"/>
</dbReference>
<dbReference type="Gene3D" id="3.90.230.10">
    <property type="entry name" value="Creatinase/methionine aminopeptidase superfamily"/>
    <property type="match status" value="1"/>
</dbReference>
<evidence type="ECO:0000256" key="3">
    <source>
        <dbReference type="ARBA" id="ARBA00022670"/>
    </source>
</evidence>
<evidence type="ECO:0000313" key="9">
    <source>
        <dbReference type="EMBL" id="ATZ17025.1"/>
    </source>
</evidence>
<dbReference type="OrthoDB" id="9806388at2"/>
<dbReference type="KEGG" id="elj:ELUMI_v1c03000"/>
<dbReference type="PRINTS" id="PR00599">
    <property type="entry name" value="MAPEPTIDASE"/>
</dbReference>
<feature type="binding site" evidence="6">
    <location>
        <position position="233"/>
    </location>
    <ligand>
        <name>a divalent metal cation</name>
        <dbReference type="ChEBI" id="CHEBI:60240"/>
        <label>2</label>
        <note>catalytic</note>
    </ligand>
</feature>
<evidence type="ECO:0000256" key="7">
    <source>
        <dbReference type="RuleBase" id="RU003653"/>
    </source>
</evidence>
<feature type="binding site" evidence="6">
    <location>
        <position position="169"/>
    </location>
    <ligand>
        <name>a divalent metal cation</name>
        <dbReference type="ChEBI" id="CHEBI:60240"/>
        <label>2</label>
        <note>catalytic</note>
    </ligand>
</feature>
<evidence type="ECO:0000256" key="4">
    <source>
        <dbReference type="ARBA" id="ARBA00022723"/>
    </source>
</evidence>
<dbReference type="PANTHER" id="PTHR43330:SF27">
    <property type="entry name" value="METHIONINE AMINOPEPTIDASE"/>
    <property type="match status" value="1"/>
</dbReference>
<gene>
    <name evidence="6 9" type="primary">map</name>
    <name evidence="10" type="ORF">C5T88_03890</name>
    <name evidence="9" type="ORF">ELUMI_v1c03000</name>
</gene>
<comment type="catalytic activity">
    <reaction evidence="6 7">
        <text>Release of N-terminal amino acids, preferentially methionine, from peptides and arylamides.</text>
        <dbReference type="EC" id="3.4.11.18"/>
    </reaction>
</comment>
<dbReference type="InterPro" id="IPR001714">
    <property type="entry name" value="Pept_M24_MAP"/>
</dbReference>